<evidence type="ECO:0000313" key="2">
    <source>
        <dbReference type="EMBL" id="EMS50670.1"/>
    </source>
</evidence>
<evidence type="ECO:0000256" key="1">
    <source>
        <dbReference type="SAM" id="MobiDB-lite"/>
    </source>
</evidence>
<gene>
    <name evidence="2" type="ORF">TRIUR3_20345</name>
</gene>
<reference evidence="2" key="1">
    <citation type="journal article" date="2013" name="Nature">
        <title>Draft genome of the wheat A-genome progenitor Triticum urartu.</title>
        <authorList>
            <person name="Ling H.Q."/>
            <person name="Zhao S."/>
            <person name="Liu D."/>
            <person name="Wang J."/>
            <person name="Sun H."/>
            <person name="Zhang C."/>
            <person name="Fan H."/>
            <person name="Li D."/>
            <person name="Dong L."/>
            <person name="Tao Y."/>
            <person name="Gao C."/>
            <person name="Wu H."/>
            <person name="Li Y."/>
            <person name="Cui Y."/>
            <person name="Guo X."/>
            <person name="Zheng S."/>
            <person name="Wang B."/>
            <person name="Yu K."/>
            <person name="Liang Q."/>
            <person name="Yang W."/>
            <person name="Lou X."/>
            <person name="Chen J."/>
            <person name="Feng M."/>
            <person name="Jian J."/>
            <person name="Zhang X."/>
            <person name="Luo G."/>
            <person name="Jiang Y."/>
            <person name="Liu J."/>
            <person name="Wang Z."/>
            <person name="Sha Y."/>
            <person name="Zhang B."/>
            <person name="Wu H."/>
            <person name="Tang D."/>
            <person name="Shen Q."/>
            <person name="Xue P."/>
            <person name="Zou S."/>
            <person name="Wang X."/>
            <person name="Liu X."/>
            <person name="Wang F."/>
            <person name="Yang Y."/>
            <person name="An X."/>
            <person name="Dong Z."/>
            <person name="Zhang K."/>
            <person name="Zhang X."/>
            <person name="Luo M.C."/>
            <person name="Dvorak J."/>
            <person name="Tong Y."/>
            <person name="Wang J."/>
            <person name="Yang H."/>
            <person name="Li Z."/>
            <person name="Wang D."/>
            <person name="Zhang A."/>
            <person name="Wang J."/>
        </authorList>
    </citation>
    <scope>NUCLEOTIDE SEQUENCE</scope>
</reference>
<dbReference type="EMBL" id="KD228740">
    <property type="protein sequence ID" value="EMS50670.1"/>
    <property type="molecule type" value="Genomic_DNA"/>
</dbReference>
<sequence length="76" mass="8072">MEQEQHGLGLGTAEEKGFIVPPTDARASSPASVASSVGPADVLQRSCLALAKTTKALDFMEEDDDRDPKPKPITFT</sequence>
<feature type="region of interest" description="Disordered" evidence="1">
    <location>
        <begin position="1"/>
        <end position="38"/>
    </location>
</feature>
<proteinExistence type="predicted"/>
<organism evidence="2">
    <name type="scientific">Triticum urartu</name>
    <name type="common">Red wild einkorn</name>
    <name type="synonym">Crithodium urartu</name>
    <dbReference type="NCBI Taxonomy" id="4572"/>
    <lineage>
        <taxon>Eukaryota</taxon>
        <taxon>Viridiplantae</taxon>
        <taxon>Streptophyta</taxon>
        <taxon>Embryophyta</taxon>
        <taxon>Tracheophyta</taxon>
        <taxon>Spermatophyta</taxon>
        <taxon>Magnoliopsida</taxon>
        <taxon>Liliopsida</taxon>
        <taxon>Poales</taxon>
        <taxon>Poaceae</taxon>
        <taxon>BOP clade</taxon>
        <taxon>Pooideae</taxon>
        <taxon>Triticodae</taxon>
        <taxon>Triticeae</taxon>
        <taxon>Triticinae</taxon>
        <taxon>Triticum</taxon>
    </lineage>
</organism>
<feature type="compositionally biased region" description="Low complexity" evidence="1">
    <location>
        <begin position="25"/>
        <end position="38"/>
    </location>
</feature>
<protein>
    <submittedName>
        <fullName evidence="2">Uncharacterized protein</fullName>
    </submittedName>
</protein>
<accession>M7ZE52</accession>
<name>M7ZE52_TRIUA</name>
<dbReference type="AlphaFoldDB" id="M7ZE52"/>